<dbReference type="AlphaFoldDB" id="A0A7C4LN40"/>
<reference evidence="1" key="1">
    <citation type="journal article" date="2020" name="mSystems">
        <title>Genome- and Community-Level Interaction Insights into Carbon Utilization and Element Cycling Functions of Hydrothermarchaeota in Hydrothermal Sediment.</title>
        <authorList>
            <person name="Zhou Z."/>
            <person name="Liu Y."/>
            <person name="Xu W."/>
            <person name="Pan J."/>
            <person name="Luo Z.H."/>
            <person name="Li M."/>
        </authorList>
    </citation>
    <scope>NUCLEOTIDE SEQUENCE [LARGE SCALE GENOMIC DNA]</scope>
    <source>
        <strain evidence="1">SpSt-508</strain>
    </source>
</reference>
<accession>A0A7C4LN40</accession>
<evidence type="ECO:0008006" key="2">
    <source>
        <dbReference type="Google" id="ProtNLM"/>
    </source>
</evidence>
<protein>
    <recommendedName>
        <fullName evidence="2">DUF3352 domain-containing protein</fullName>
    </recommendedName>
</protein>
<comment type="caution">
    <text evidence="1">The sequence shown here is derived from an EMBL/GenBank/DDBJ whole genome shotgun (WGS) entry which is preliminary data.</text>
</comment>
<organism evidence="1">
    <name type="scientific">Schlesneria paludicola</name>
    <dbReference type="NCBI Taxonomy" id="360056"/>
    <lineage>
        <taxon>Bacteria</taxon>
        <taxon>Pseudomonadati</taxon>
        <taxon>Planctomycetota</taxon>
        <taxon>Planctomycetia</taxon>
        <taxon>Planctomycetales</taxon>
        <taxon>Planctomycetaceae</taxon>
        <taxon>Schlesneria</taxon>
    </lineage>
</organism>
<proteinExistence type="predicted"/>
<dbReference type="EMBL" id="DSVQ01000018">
    <property type="protein sequence ID" value="HGT40636.1"/>
    <property type="molecule type" value="Genomic_DNA"/>
</dbReference>
<name>A0A7C4LN40_9PLAN</name>
<sequence>MRNAWMVVVPWWCLGATVLAADGSLAEWIGADAALFVEVRELDRHWRDLAESELGRRWTASPKRTEFWQSPAGTSWSVLDAHVGAATGLSFTAHIRQLFGDAVALALYLPDDGAPRGMLAARAVSEAALDRALQAWDRVEPPLRIERKTTAGGAYARRVVKKGDSEQSLFFARRERVFLLSDHEALIRECLDRGGQRPAEASGGSSDRLSAVPEFAAAAARFPQDSVAVVFLQPRRWDAVLQRDFGASPSARHWMEVWKSIRSCSSWVTRERGLRLELLVQLDEERVSSEWRAFAEPSAPPSILSMISPETVAVCGARMRPNWLLAQWQQVLAERDREQVAKARRLLRGLLQGHDPLDDVAANLFGDWGLVLERHAAADSAGSTESAEPAWWTGWTLTGVFWPSSGWSHALRDGLDNALQFAANALAFDRNQRMDDQPWWLTRGEETGATFRVLRTSLDLQPAFGWAATRLAVSTHVAALRRHLLPPEPARPAVPLPPELSSARVIAWGQWQPLRERNILRHLPWPVRLVAELTDEATLTLNWTAAEIRLQAALSVHPPQ</sequence>
<evidence type="ECO:0000313" key="1">
    <source>
        <dbReference type="EMBL" id="HGT40636.1"/>
    </source>
</evidence>
<gene>
    <name evidence="1" type="ORF">ENS64_15440</name>
</gene>